<organism evidence="1">
    <name type="scientific">Siphoviridae sp. cttJO12</name>
    <dbReference type="NCBI Taxonomy" id="2826492"/>
    <lineage>
        <taxon>Viruses</taxon>
        <taxon>Duplodnaviria</taxon>
        <taxon>Heunggongvirae</taxon>
        <taxon>Uroviricota</taxon>
        <taxon>Caudoviricetes</taxon>
    </lineage>
</organism>
<reference evidence="1" key="1">
    <citation type="journal article" date="2021" name="Proc. Natl. Acad. Sci. U.S.A.">
        <title>A Catalog of Tens of Thousands of Viruses from Human Metagenomes Reveals Hidden Associations with Chronic Diseases.</title>
        <authorList>
            <person name="Tisza M.J."/>
            <person name="Buck C.B."/>
        </authorList>
    </citation>
    <scope>NUCLEOTIDE SEQUENCE</scope>
    <source>
        <strain evidence="1">CttJO12</strain>
    </source>
</reference>
<sequence>MLFWKCFVQIYVENVIQRNLSESLKRPLLLSVLTLQ</sequence>
<proteinExistence type="predicted"/>
<protein>
    <submittedName>
        <fullName evidence="1">Uncharacterized protein</fullName>
    </submittedName>
</protein>
<name>A0A8S5R0M2_9CAUD</name>
<evidence type="ECO:0000313" key="1">
    <source>
        <dbReference type="EMBL" id="DAE24896.1"/>
    </source>
</evidence>
<accession>A0A8S5R0M2</accession>
<dbReference type="EMBL" id="BK015787">
    <property type="protein sequence ID" value="DAE24896.1"/>
    <property type="molecule type" value="Genomic_DNA"/>
</dbReference>